<dbReference type="AlphaFoldDB" id="K3ZB55"/>
<dbReference type="Proteomes" id="UP000004995">
    <property type="component" value="Unassembled WGS sequence"/>
</dbReference>
<dbReference type="EnsemblPlants" id="KQL16543">
    <property type="protein sequence ID" value="KQL16543"/>
    <property type="gene ID" value="SETIT_023776mg"/>
</dbReference>
<dbReference type="Gramene" id="KQL16543">
    <property type="protein sequence ID" value="KQL16543"/>
    <property type="gene ID" value="SETIT_023776mg"/>
</dbReference>
<dbReference type="HOGENOM" id="CLU_2350668_0_0_1"/>
<protein>
    <submittedName>
        <fullName evidence="1">Uncharacterized protein</fullName>
    </submittedName>
</protein>
<dbReference type="EMBL" id="AGNK02002012">
    <property type="status" value="NOT_ANNOTATED_CDS"/>
    <property type="molecule type" value="Genomic_DNA"/>
</dbReference>
<name>K3ZB55_SETIT</name>
<organism evidence="1 2">
    <name type="scientific">Setaria italica</name>
    <name type="common">Foxtail millet</name>
    <name type="synonym">Panicum italicum</name>
    <dbReference type="NCBI Taxonomy" id="4555"/>
    <lineage>
        <taxon>Eukaryota</taxon>
        <taxon>Viridiplantae</taxon>
        <taxon>Streptophyta</taxon>
        <taxon>Embryophyta</taxon>
        <taxon>Tracheophyta</taxon>
        <taxon>Spermatophyta</taxon>
        <taxon>Magnoliopsida</taxon>
        <taxon>Liliopsida</taxon>
        <taxon>Poales</taxon>
        <taxon>Poaceae</taxon>
        <taxon>PACMAD clade</taxon>
        <taxon>Panicoideae</taxon>
        <taxon>Panicodae</taxon>
        <taxon>Paniceae</taxon>
        <taxon>Cenchrinae</taxon>
        <taxon>Setaria</taxon>
    </lineage>
</organism>
<keyword evidence="2" id="KW-1185">Reference proteome</keyword>
<reference evidence="2" key="1">
    <citation type="journal article" date="2012" name="Nat. Biotechnol.">
        <title>Reference genome sequence of the model plant Setaria.</title>
        <authorList>
            <person name="Bennetzen J.L."/>
            <person name="Schmutz J."/>
            <person name="Wang H."/>
            <person name="Percifield R."/>
            <person name="Hawkins J."/>
            <person name="Pontaroli A.C."/>
            <person name="Estep M."/>
            <person name="Feng L."/>
            <person name="Vaughn J.N."/>
            <person name="Grimwood J."/>
            <person name="Jenkins J."/>
            <person name="Barry K."/>
            <person name="Lindquist E."/>
            <person name="Hellsten U."/>
            <person name="Deshpande S."/>
            <person name="Wang X."/>
            <person name="Wu X."/>
            <person name="Mitros T."/>
            <person name="Triplett J."/>
            <person name="Yang X."/>
            <person name="Ye C.Y."/>
            <person name="Mauro-Herrera M."/>
            <person name="Wang L."/>
            <person name="Li P."/>
            <person name="Sharma M."/>
            <person name="Sharma R."/>
            <person name="Ronald P.C."/>
            <person name="Panaud O."/>
            <person name="Kellogg E.A."/>
            <person name="Brutnell T.P."/>
            <person name="Doust A.N."/>
            <person name="Tuskan G.A."/>
            <person name="Rokhsar D."/>
            <person name="Devos K.M."/>
        </authorList>
    </citation>
    <scope>NUCLEOTIDE SEQUENCE [LARGE SCALE GENOMIC DNA]</scope>
    <source>
        <strain evidence="2">cv. Yugu1</strain>
    </source>
</reference>
<evidence type="ECO:0000313" key="2">
    <source>
        <dbReference type="Proteomes" id="UP000004995"/>
    </source>
</evidence>
<accession>K3ZB55</accession>
<reference evidence="1" key="2">
    <citation type="submission" date="2018-08" db="UniProtKB">
        <authorList>
            <consortium name="EnsemblPlants"/>
        </authorList>
    </citation>
    <scope>IDENTIFICATION</scope>
    <source>
        <strain evidence="1">Yugu1</strain>
    </source>
</reference>
<dbReference type="InParanoid" id="K3ZB55"/>
<proteinExistence type="predicted"/>
<sequence>MSCRGPANRPRAKWPYIVKVHVCCVHRFFMIYHSCVCLVCSQLGDVLGTWGLQVCQIRTRKKSFGVLENRAERKGWAVADGNCGAAGNRYMQSYNMP</sequence>
<evidence type="ECO:0000313" key="1">
    <source>
        <dbReference type="EnsemblPlants" id="KQL16543"/>
    </source>
</evidence>